<feature type="compositionally biased region" description="Low complexity" evidence="1">
    <location>
        <begin position="1816"/>
        <end position="1825"/>
    </location>
</feature>
<feature type="compositionally biased region" description="Gly residues" evidence="1">
    <location>
        <begin position="237"/>
        <end position="247"/>
    </location>
</feature>
<feature type="region of interest" description="Disordered" evidence="1">
    <location>
        <begin position="1073"/>
        <end position="1107"/>
    </location>
</feature>
<feature type="region of interest" description="Disordered" evidence="1">
    <location>
        <begin position="2195"/>
        <end position="2242"/>
    </location>
</feature>
<evidence type="ECO:0000313" key="3">
    <source>
        <dbReference type="Proteomes" id="UP001054857"/>
    </source>
</evidence>
<feature type="compositionally biased region" description="Gly residues" evidence="1">
    <location>
        <begin position="1826"/>
        <end position="1838"/>
    </location>
</feature>
<feature type="region of interest" description="Disordered" evidence="1">
    <location>
        <begin position="1803"/>
        <end position="1906"/>
    </location>
</feature>
<feature type="region of interest" description="Disordered" evidence="1">
    <location>
        <begin position="464"/>
        <end position="489"/>
    </location>
</feature>
<feature type="region of interest" description="Disordered" evidence="1">
    <location>
        <begin position="515"/>
        <end position="536"/>
    </location>
</feature>
<feature type="compositionally biased region" description="Low complexity" evidence="1">
    <location>
        <begin position="298"/>
        <end position="314"/>
    </location>
</feature>
<feature type="compositionally biased region" description="Polar residues" evidence="1">
    <location>
        <begin position="2232"/>
        <end position="2242"/>
    </location>
</feature>
<sequence>MPTRPYQASLASPTGLRREPRDRQESSFHGSGSPILSQGASPQQSTILQPPLVGAQKRLMGGSLAPIRSSTHHFAPHGGVVIPYPPSHIGEDSTTTASYNAFYNGSVTSGGTSPHRQPSTPRTTLAQYQRAAAAAAHLSSLNLGQHNSTIGQTGQTQGFSLPGPLSLTLAPGDPHVTHIRPAFVINALLDSPLRAGVAAPPPTPIAALNTALAAGLPGLPGPPKRLRSVNARASDPGGCGGAGGVSSGGAHRARSPHPAVTRLHLRGSASGGTSGPGNEGRWWSGHTPQPLLHGSLQARSSAPGAASGAVSSRGGMVGPSVGASGVAAAGAINNMLMGSERGSAGSAPPGGGGGGGGTYTCSGGSAASGAVNVAGGGGGGGGGSVIGATAVIVSQTLHQPHEGLMGSQGGVLGGCGGGGAGGCGAVGAKAAGVASGSGDGGGAHTQGSWLLACLCFRPQSAGRLERSSGRHEDSSSLPVQRKEAHTRRRYPTRGLSHALSDTFMVRSDRLAGITAGNTPVRAPSGGTTGGNRIGRRFQPSLTMQPQKSILKSGGMRRAESTKEPLHVTVTSAGGHHGIHVGGAAAPPAVPDYAAVAAAGCPAAHASTDDQRAQPARPHTPHPYPQPVQPYVQAGSQQTVLGKVRRLSRTLPGPLDSWDHAIQGMPGSGRSAAAAAALATSIGDHRREELRKGAAGAVCDALPAVEAAAGLVNGRAMKATGRGGDRAGDKERTYGVPSSRRWMRCEAQIRRGSTGTLEGPRGHMFQHAPPIGAASACGCSAEHVRASHIEVASQGAKARLAAAKGGGAAAPASASASGWLMELQTHGSTGDGGGAAAPAAAAASNGIAGGAEAAGIVDPDAASMAARASKTESLRRNLPRLALPTGTGSESSGPYDDLVLPCPIVSPAALGEVTTAAALCTSGGGSSRNNGIGSGSIDGGRTSLMQRIASRQRSHNASGSGSGLPTPGSSGGAAPSLGRALSRNAILPLPNPRSSFPGYAAAAADQSDNSSNLPGSLDAPLAVSTPPPLVSTTRSFGAKAAAAVAAAAAAVTDFMAADSPRGFAPHKIRPTSARHLSVRRHEPEACRDSLLTRRDSSEDGRDEVHNVSTKKPLFTDRKTAPPGHMRDLVAKLHGNTAAAAAALDGHSSVASDQPQAAPRLRRLTTGGLNPPPPPVQEEAVHGSRRRRTHVHYQTAGPDGKLRAYTSSHRLMDSHLSGGLDDQGDGDDGKNGGGGVDATRGGGDDGRSNPSKSAAHIFSVHPEESLDIRRLSTIARQRLLDAAAAAAAVAASAADDNKPAAASRFEDRRHHRRRCCTGEGEEEADAAYEYAAFRAAAGLGRLHGVSREDSGCTSDADAEEFVCSQLDIQRLPGMSERTMKGWPSHNSGRSVVPASIKGTRKSAPEEYLTLEEAETDADAETTSAKSQQRRTAPSAVPAATLAWGVAGPSVDHVLVEAWTSSRLHPAPSADMNRDIARKSGSGSGGGLYGRHHDNSRRLLEGLASLPHSPWRYDALGCAEVGAVSDAASHVGQNLSSMPSPFSRAASAMIAAAATAAALEGAASTSASAATEDDGLEAGLVAEGRDSYNEGEGPGRMRSTSRSLLHQQAQLPLLRRIFRDNGRRRVKCDGDGGGGGGVVDAAWCIDGCLEDEGPVRSEVYFAGSSVSSGVNSVAQLMSFRATQPFTEGHLAHFGAPGGGAAAASEHEYEEFRTGGSMVGRVRTGTGDGGVAALNRRSVTFHHRRTDSISVSNLNSSSVTSTASSSPPGWQEADLYHVRRMLASELLRVRRTSGIVQGPILESVETEAEVAAEEAEAEAEPSASAVPEAFGGGCSRGGGGGMRHPHRGEATANLPGGLEQQEEEREHAAGGSAGAGGQRPATLLGVEGGGGAGAEAGTAAGPQPHPPWLRRTETTQRGKLGHGGDEGSSLLGFSRLARSAHAIADCCPSSTIEAGAPSTPPPLRRQPSQPRQTPPAQPLLPVPNHAGRLSVAKAAAAAVPAVAAMHARLTAAANASAAAVGGAFRKVPPPSLLLATASQPSSHMSKSVSMDSLVLAPGIVAASTAVCASMQRTDSLENWVRDHSRGCTAVADPSQPLAPLDPLDELTAIVVGKAGGAGDGYTAAFVPPVKATAGARKAAAAAVAAMPSPTSFAEPAPAAMPYWHGKAHHRCSAGGARKLPEPAAAVQGWLHFNARARTSLEEQRRPSAAPAGGGGGGADPLVQRLSLPGNLRLGVDSSNPLHGKQQ</sequence>
<dbReference type="EMBL" id="BMAR01000038">
    <property type="protein sequence ID" value="GFR50544.1"/>
    <property type="molecule type" value="Genomic_DNA"/>
</dbReference>
<feature type="region of interest" description="Disordered" evidence="1">
    <location>
        <begin position="947"/>
        <end position="976"/>
    </location>
</feature>
<feature type="region of interest" description="Disordered" evidence="1">
    <location>
        <begin position="996"/>
        <end position="1020"/>
    </location>
</feature>
<evidence type="ECO:0000256" key="1">
    <source>
        <dbReference type="SAM" id="MobiDB-lite"/>
    </source>
</evidence>
<organism evidence="2 3">
    <name type="scientific">Astrephomene gubernaculifera</name>
    <dbReference type="NCBI Taxonomy" id="47775"/>
    <lineage>
        <taxon>Eukaryota</taxon>
        <taxon>Viridiplantae</taxon>
        <taxon>Chlorophyta</taxon>
        <taxon>core chlorophytes</taxon>
        <taxon>Chlorophyceae</taxon>
        <taxon>CS clade</taxon>
        <taxon>Chlamydomonadales</taxon>
        <taxon>Astrephomenaceae</taxon>
        <taxon>Astrephomene</taxon>
    </lineage>
</organism>
<feature type="region of interest" description="Disordered" evidence="1">
    <location>
        <begin position="866"/>
        <end position="893"/>
    </location>
</feature>
<feature type="compositionally biased region" description="Basic and acidic residues" evidence="1">
    <location>
        <begin position="722"/>
        <end position="732"/>
    </location>
</feature>
<name>A0AAD3E0R9_9CHLO</name>
<feature type="region of interest" description="Disordered" evidence="1">
    <location>
        <begin position="1465"/>
        <end position="1487"/>
    </location>
</feature>
<feature type="region of interest" description="Disordered" evidence="1">
    <location>
        <begin position="718"/>
        <end position="737"/>
    </location>
</feature>
<feature type="compositionally biased region" description="Low complexity" evidence="1">
    <location>
        <begin position="956"/>
        <end position="976"/>
    </location>
</feature>
<feature type="region of interest" description="Disordered" evidence="1">
    <location>
        <begin position="1580"/>
        <end position="1600"/>
    </location>
</feature>
<proteinExistence type="predicted"/>
<feature type="compositionally biased region" description="Pro residues" evidence="1">
    <location>
        <begin position="1968"/>
        <end position="1977"/>
    </location>
</feature>
<gene>
    <name evidence="2" type="ORF">Agub_g12818</name>
</gene>
<feature type="compositionally biased region" description="Basic and acidic residues" evidence="1">
    <location>
        <begin position="464"/>
        <end position="474"/>
    </location>
</feature>
<reference evidence="2 3" key="1">
    <citation type="journal article" date="2021" name="Sci. Rep.">
        <title>Genome sequencing of the multicellular alga Astrephomene provides insights into convergent evolution of germ-soma differentiation.</title>
        <authorList>
            <person name="Yamashita S."/>
            <person name="Yamamoto K."/>
            <person name="Matsuzaki R."/>
            <person name="Suzuki S."/>
            <person name="Yamaguchi H."/>
            <person name="Hirooka S."/>
            <person name="Minakuchi Y."/>
            <person name="Miyagishima S."/>
            <person name="Kawachi M."/>
            <person name="Toyoda A."/>
            <person name="Nozaki H."/>
        </authorList>
    </citation>
    <scope>NUCLEOTIDE SEQUENCE [LARGE SCALE GENOMIC DNA]</scope>
    <source>
        <strain evidence="2 3">NIES-4017</strain>
    </source>
</reference>
<feature type="region of interest" description="Disordered" evidence="1">
    <location>
        <begin position="1"/>
        <end position="45"/>
    </location>
</feature>
<feature type="region of interest" description="Disordered" evidence="1">
    <location>
        <begin position="1409"/>
        <end position="1432"/>
    </location>
</feature>
<feature type="region of interest" description="Disordered" evidence="1">
    <location>
        <begin position="921"/>
        <end position="940"/>
    </location>
</feature>
<feature type="compositionally biased region" description="Basic and acidic residues" evidence="1">
    <location>
        <begin position="16"/>
        <end position="26"/>
    </location>
</feature>
<feature type="compositionally biased region" description="Polar residues" evidence="1">
    <location>
        <begin position="27"/>
        <end position="45"/>
    </location>
</feature>
<feature type="compositionally biased region" description="Basic and acidic residues" evidence="1">
    <location>
        <begin position="1078"/>
        <end position="1104"/>
    </location>
</feature>
<feature type="region of interest" description="Disordered" evidence="1">
    <location>
        <begin position="1161"/>
        <end position="1251"/>
    </location>
</feature>
<feature type="region of interest" description="Disordered" evidence="1">
    <location>
        <begin position="223"/>
        <end position="314"/>
    </location>
</feature>
<evidence type="ECO:0000313" key="2">
    <source>
        <dbReference type="EMBL" id="GFR50544.1"/>
    </source>
</evidence>
<feature type="compositionally biased region" description="Gly residues" evidence="1">
    <location>
        <begin position="269"/>
        <end position="278"/>
    </location>
</feature>
<keyword evidence="3" id="KW-1185">Reference proteome</keyword>
<feature type="region of interest" description="Disordered" evidence="1">
    <location>
        <begin position="1947"/>
        <end position="1980"/>
    </location>
</feature>
<feature type="region of interest" description="Disordered" evidence="1">
    <location>
        <begin position="603"/>
        <end position="624"/>
    </location>
</feature>
<dbReference type="Proteomes" id="UP001054857">
    <property type="component" value="Unassembled WGS sequence"/>
</dbReference>
<protein>
    <submittedName>
        <fullName evidence="2">Uncharacterized protein</fullName>
    </submittedName>
</protein>
<accession>A0AAD3E0R9</accession>
<comment type="caution">
    <text evidence="2">The sequence shown here is derived from an EMBL/GenBank/DDBJ whole genome shotgun (WGS) entry which is preliminary data.</text>
</comment>
<feature type="compositionally biased region" description="Gly residues" evidence="1">
    <location>
        <begin position="921"/>
        <end position="937"/>
    </location>
</feature>
<feature type="compositionally biased region" description="Acidic residues" evidence="1">
    <location>
        <begin position="1803"/>
        <end position="1815"/>
    </location>
</feature>